<dbReference type="Proteomes" id="UP001162480">
    <property type="component" value="Chromosome 9"/>
</dbReference>
<evidence type="ECO:0000256" key="1">
    <source>
        <dbReference type="SAM" id="Phobius"/>
    </source>
</evidence>
<dbReference type="Gene3D" id="1.20.1070.10">
    <property type="entry name" value="Rhodopsin 7-helix transmembrane proteins"/>
    <property type="match status" value="1"/>
</dbReference>
<evidence type="ECO:0000313" key="3">
    <source>
        <dbReference type="Proteomes" id="UP001162480"/>
    </source>
</evidence>
<keyword evidence="1" id="KW-0472">Membrane</keyword>
<dbReference type="EMBL" id="OX597822">
    <property type="protein sequence ID" value="CAI9727869.1"/>
    <property type="molecule type" value="Genomic_DNA"/>
</dbReference>
<organism evidence="2 3">
    <name type="scientific">Octopus vulgaris</name>
    <name type="common">Common octopus</name>
    <dbReference type="NCBI Taxonomy" id="6645"/>
    <lineage>
        <taxon>Eukaryota</taxon>
        <taxon>Metazoa</taxon>
        <taxon>Spiralia</taxon>
        <taxon>Lophotrochozoa</taxon>
        <taxon>Mollusca</taxon>
        <taxon>Cephalopoda</taxon>
        <taxon>Coleoidea</taxon>
        <taxon>Octopodiformes</taxon>
        <taxon>Octopoda</taxon>
        <taxon>Incirrata</taxon>
        <taxon>Octopodidae</taxon>
        <taxon>Octopus</taxon>
    </lineage>
</organism>
<name>A0AA36B5A6_OCTVU</name>
<feature type="transmembrane region" description="Helical" evidence="1">
    <location>
        <begin position="42"/>
        <end position="69"/>
    </location>
</feature>
<reference evidence="2" key="1">
    <citation type="submission" date="2023-08" db="EMBL/GenBank/DDBJ databases">
        <authorList>
            <person name="Alioto T."/>
            <person name="Alioto T."/>
            <person name="Gomez Garrido J."/>
        </authorList>
    </citation>
    <scope>NUCLEOTIDE SEQUENCE</scope>
</reference>
<keyword evidence="3" id="KW-1185">Reference proteome</keyword>
<keyword evidence="1" id="KW-0812">Transmembrane</keyword>
<feature type="transmembrane region" description="Helical" evidence="1">
    <location>
        <begin position="90"/>
        <end position="112"/>
    </location>
</feature>
<dbReference type="SUPFAM" id="SSF81321">
    <property type="entry name" value="Family A G protein-coupled receptor-like"/>
    <property type="match status" value="1"/>
</dbReference>
<evidence type="ECO:0000313" key="2">
    <source>
        <dbReference type="EMBL" id="CAI9727869.1"/>
    </source>
</evidence>
<dbReference type="AlphaFoldDB" id="A0AA36B5A6"/>
<keyword evidence="1" id="KW-1133">Transmembrane helix</keyword>
<gene>
    <name evidence="2" type="ORF">OCTVUL_1B003850</name>
</gene>
<protein>
    <submittedName>
        <fullName evidence="2">Uncharacterized protein</fullName>
    </submittedName>
</protein>
<accession>A0AA36B5A6</accession>
<proteinExistence type="predicted"/>
<sequence>MIIITISSVNSLHWKSKLLQHSRRHNEKIWNEFVNPFDQLRVKIIFCTLYSIIFASCFFGNLLVLYIIIRNARLRTRTNFFLSKPCCCGFLCRCILCLSKFINVYFANLAFWKSDVQNLLLRPLYESHRTRFTVDRYFNGTLRGHLASSESQAAVHL</sequence>